<proteinExistence type="predicted"/>
<feature type="domain" description="Prepilin peptidase A24 N-terminal" evidence="2">
    <location>
        <begin position="8"/>
        <end position="85"/>
    </location>
</feature>
<feature type="transmembrane region" description="Helical" evidence="1">
    <location>
        <begin position="81"/>
        <end position="105"/>
    </location>
</feature>
<protein>
    <submittedName>
        <fullName evidence="3">Peptidase</fullName>
    </submittedName>
</protein>
<keyword evidence="1" id="KW-0812">Transmembrane</keyword>
<dbReference type="Proteomes" id="UP000254082">
    <property type="component" value="Unassembled WGS sequence"/>
</dbReference>
<keyword evidence="1" id="KW-0472">Membrane</keyword>
<evidence type="ECO:0000313" key="4">
    <source>
        <dbReference type="Proteomes" id="UP000254082"/>
    </source>
</evidence>
<dbReference type="AlphaFoldDB" id="A0A380JHY6"/>
<dbReference type="PANTHER" id="PTHR30487:SF0">
    <property type="entry name" value="PREPILIN LEADER PEPTIDASE_N-METHYLTRANSFERASE-RELATED"/>
    <property type="match status" value="1"/>
</dbReference>
<sequence length="218" mass="24027">METLLILLLGASLGSFLGLVVDRFPEKSILWPRSHCDSCGQTLAIWDLIPIVSEMANGFRCRFCSAKIPVSYCLLETACALAFYLGWVGGLSWTQVFLVMLSLTLSLYDLKNQDYPLIIILLAGLVTLFFWGSNTTALVLLLLGILAQILPLGIGEGDLYYLALLALTLDLPSLLWLIQLGSLLAILFIISHKEKRAVPFLPFLSLAYLVELGLMEMG</sequence>
<name>A0A380JHY6_STRDO</name>
<dbReference type="GO" id="GO:0006465">
    <property type="term" value="P:signal peptide processing"/>
    <property type="evidence" value="ECO:0007669"/>
    <property type="project" value="TreeGrafter"/>
</dbReference>
<organism evidence="3 4">
    <name type="scientific">Streptococcus downei MFe28</name>
    <dbReference type="NCBI Taxonomy" id="764290"/>
    <lineage>
        <taxon>Bacteria</taxon>
        <taxon>Bacillati</taxon>
        <taxon>Bacillota</taxon>
        <taxon>Bacilli</taxon>
        <taxon>Lactobacillales</taxon>
        <taxon>Streptococcaceae</taxon>
        <taxon>Streptococcus</taxon>
    </lineage>
</organism>
<dbReference type="RefSeq" id="WP_002996790.1">
    <property type="nucleotide sequence ID" value="NZ_UHFA01000002.1"/>
</dbReference>
<keyword evidence="1" id="KW-1133">Transmembrane helix</keyword>
<dbReference type="PANTHER" id="PTHR30487">
    <property type="entry name" value="TYPE 4 PREPILIN-LIKE PROTEINS LEADER PEPTIDE-PROCESSING ENZYME"/>
    <property type="match status" value="1"/>
</dbReference>
<dbReference type="InterPro" id="IPR010627">
    <property type="entry name" value="Prepilin_pept_A24_N"/>
</dbReference>
<reference evidence="3 4" key="1">
    <citation type="submission" date="2018-06" db="EMBL/GenBank/DDBJ databases">
        <authorList>
            <consortium name="Pathogen Informatics"/>
            <person name="Doyle S."/>
        </authorList>
    </citation>
    <scope>NUCLEOTIDE SEQUENCE [LARGE SCALE GENOMIC DNA]</scope>
    <source>
        <strain evidence="4">NCTC 11391</strain>
    </source>
</reference>
<dbReference type="GO" id="GO:0005886">
    <property type="term" value="C:plasma membrane"/>
    <property type="evidence" value="ECO:0007669"/>
    <property type="project" value="TreeGrafter"/>
</dbReference>
<dbReference type="EMBL" id="UHFA01000002">
    <property type="protein sequence ID" value="SUN37240.1"/>
    <property type="molecule type" value="Genomic_DNA"/>
</dbReference>
<feature type="transmembrane region" description="Helical" evidence="1">
    <location>
        <begin position="117"/>
        <end position="147"/>
    </location>
</feature>
<evidence type="ECO:0000256" key="1">
    <source>
        <dbReference type="SAM" id="Phobius"/>
    </source>
</evidence>
<accession>A0A380JHY6</accession>
<dbReference type="GO" id="GO:0004190">
    <property type="term" value="F:aspartic-type endopeptidase activity"/>
    <property type="evidence" value="ECO:0007669"/>
    <property type="project" value="TreeGrafter"/>
</dbReference>
<feature type="transmembrane region" description="Helical" evidence="1">
    <location>
        <begin position="197"/>
        <end position="215"/>
    </location>
</feature>
<dbReference type="Pfam" id="PF06750">
    <property type="entry name" value="A24_N_bact"/>
    <property type="match status" value="1"/>
</dbReference>
<dbReference type="InterPro" id="IPR050882">
    <property type="entry name" value="Prepilin_peptidase/N-MTase"/>
</dbReference>
<evidence type="ECO:0000313" key="3">
    <source>
        <dbReference type="EMBL" id="SUN37240.1"/>
    </source>
</evidence>
<evidence type="ECO:0000259" key="2">
    <source>
        <dbReference type="Pfam" id="PF06750"/>
    </source>
</evidence>
<dbReference type="OrthoDB" id="9789291at2"/>
<keyword evidence="4" id="KW-1185">Reference proteome</keyword>
<feature type="transmembrane region" description="Helical" evidence="1">
    <location>
        <begin position="159"/>
        <end position="190"/>
    </location>
</feature>
<gene>
    <name evidence="3" type="primary">pppA</name>
    <name evidence="3" type="ORF">NCTC11391_02006</name>
</gene>